<evidence type="ECO:0000256" key="2">
    <source>
        <dbReference type="ARBA" id="ARBA00004604"/>
    </source>
</evidence>
<reference evidence="6" key="2">
    <citation type="submission" date="2021-10" db="EMBL/GenBank/DDBJ databases">
        <title>Phylogenomics reveals ancestral predisposition of the termite-cultivated fungus Termitomyces towards a domesticated lifestyle.</title>
        <authorList>
            <person name="Auxier B."/>
            <person name="Grum-Grzhimaylo A."/>
            <person name="Cardenas M.E."/>
            <person name="Lodge J.D."/>
            <person name="Laessoe T."/>
            <person name="Pedersen O."/>
            <person name="Smith M.E."/>
            <person name="Kuyper T.W."/>
            <person name="Franco-Molano E.A."/>
            <person name="Baroni T.J."/>
            <person name="Aanen D.K."/>
        </authorList>
    </citation>
    <scope>NUCLEOTIDE SEQUENCE</scope>
    <source>
        <strain evidence="6">D49</strain>
    </source>
</reference>
<comment type="similarity">
    <text evidence="3">Belongs to the NOP16 family.</text>
</comment>
<comment type="subcellular location">
    <subcellularLocation>
        <location evidence="2">Nucleus</location>
        <location evidence="2">Nucleolus</location>
    </subcellularLocation>
</comment>
<dbReference type="AlphaFoldDB" id="A0A9P7GNF5"/>
<dbReference type="Proteomes" id="UP000717328">
    <property type="component" value="Unassembled WGS sequence"/>
</dbReference>
<proteinExistence type="inferred from homology"/>
<accession>A0A9P7GNF5</accession>
<evidence type="ECO:0000313" key="6">
    <source>
        <dbReference type="EMBL" id="KAG5653271.1"/>
    </source>
</evidence>
<evidence type="ECO:0000256" key="3">
    <source>
        <dbReference type="ARBA" id="ARBA00008479"/>
    </source>
</evidence>
<evidence type="ECO:0000313" key="7">
    <source>
        <dbReference type="Proteomes" id="UP000717328"/>
    </source>
</evidence>
<dbReference type="PANTHER" id="PTHR13243:SF1">
    <property type="entry name" value="NUCLEOLAR PROTEIN 16"/>
    <property type="match status" value="1"/>
</dbReference>
<name>A0A9P7GNF5_9AGAR</name>
<protein>
    <recommendedName>
        <fullName evidence="4">Nucleolar protein 16</fullName>
    </recommendedName>
</protein>
<dbReference type="GO" id="GO:0042273">
    <property type="term" value="P:ribosomal large subunit biogenesis"/>
    <property type="evidence" value="ECO:0007669"/>
    <property type="project" value="TreeGrafter"/>
</dbReference>
<dbReference type="OrthoDB" id="285729at2759"/>
<evidence type="ECO:0000256" key="1">
    <source>
        <dbReference type="ARBA" id="ARBA00002889"/>
    </source>
</evidence>
<comment type="function">
    <text evidence="1">Involved in the biogenesis of the 60S ribosomal subunit.</text>
</comment>
<gene>
    <name evidence="6" type="ORF">H0H81_001431</name>
</gene>
<keyword evidence="5" id="KW-0539">Nucleus</keyword>
<dbReference type="PANTHER" id="PTHR13243">
    <property type="entry name" value="HSPC111 PROTEIN-RELATED"/>
    <property type="match status" value="1"/>
</dbReference>
<organism evidence="6 7">
    <name type="scientific">Sphagnurus paluster</name>
    <dbReference type="NCBI Taxonomy" id="117069"/>
    <lineage>
        <taxon>Eukaryota</taxon>
        <taxon>Fungi</taxon>
        <taxon>Dikarya</taxon>
        <taxon>Basidiomycota</taxon>
        <taxon>Agaricomycotina</taxon>
        <taxon>Agaricomycetes</taxon>
        <taxon>Agaricomycetidae</taxon>
        <taxon>Agaricales</taxon>
        <taxon>Tricholomatineae</taxon>
        <taxon>Lyophyllaceae</taxon>
        <taxon>Sphagnurus</taxon>
    </lineage>
</organism>
<reference evidence="6" key="1">
    <citation type="submission" date="2021-02" db="EMBL/GenBank/DDBJ databases">
        <authorList>
            <person name="Nieuwenhuis M."/>
            <person name="Van De Peppel L.J.J."/>
        </authorList>
    </citation>
    <scope>NUCLEOTIDE SEQUENCE</scope>
    <source>
        <strain evidence="6">D49</strain>
    </source>
</reference>
<evidence type="ECO:0000256" key="5">
    <source>
        <dbReference type="ARBA" id="ARBA00023242"/>
    </source>
</evidence>
<sequence length="223" mass="24318">MPRREQSFTIRGPKILQEAWDDTKTVRQNYIALGLIHTLNPSAAGGVEPLEVQERTEEIETASASKVEQPTQIRKGFGKIIRDEAGNVVRIEMPEEDEEPPAHNARDTEMTGPELESTVVGAWVTDLGGSEKSKPDSGDSEVVKALERISTPLNPNATTLCASLTNAGPRHASSGEMNYLSRLVEKHGTNVEGMARDRRLNPEQRTAGALRRALVKAGLDGRS</sequence>
<dbReference type="InterPro" id="IPR019002">
    <property type="entry name" value="Ribosome_biogenesis_Nop16"/>
</dbReference>
<dbReference type="Pfam" id="PF09420">
    <property type="entry name" value="Nop16"/>
    <property type="match status" value="1"/>
</dbReference>
<evidence type="ECO:0000256" key="4">
    <source>
        <dbReference type="ARBA" id="ARBA00015522"/>
    </source>
</evidence>
<dbReference type="GO" id="GO:0005730">
    <property type="term" value="C:nucleolus"/>
    <property type="evidence" value="ECO:0007669"/>
    <property type="project" value="UniProtKB-SubCell"/>
</dbReference>
<keyword evidence="7" id="KW-1185">Reference proteome</keyword>
<dbReference type="EMBL" id="JABCKI010000063">
    <property type="protein sequence ID" value="KAG5653271.1"/>
    <property type="molecule type" value="Genomic_DNA"/>
</dbReference>
<comment type="caution">
    <text evidence="6">The sequence shown here is derived from an EMBL/GenBank/DDBJ whole genome shotgun (WGS) entry which is preliminary data.</text>
</comment>